<dbReference type="EMBL" id="PTJC01000006">
    <property type="protein sequence ID" value="PPK85729.1"/>
    <property type="molecule type" value="Genomic_DNA"/>
</dbReference>
<dbReference type="GO" id="GO:0098797">
    <property type="term" value="C:plasma membrane protein complex"/>
    <property type="evidence" value="ECO:0007669"/>
    <property type="project" value="TreeGrafter"/>
</dbReference>
<evidence type="ECO:0000313" key="3">
    <source>
        <dbReference type="EMBL" id="PPK85729.1"/>
    </source>
</evidence>
<feature type="chain" id="PRO_5015423453" evidence="1">
    <location>
        <begin position="18"/>
        <end position="369"/>
    </location>
</feature>
<protein>
    <submittedName>
        <fullName evidence="3">TonB-like protein</fullName>
    </submittedName>
</protein>
<dbReference type="OrthoDB" id="1039448at2"/>
<dbReference type="PANTHER" id="PTHR33446:SF2">
    <property type="entry name" value="PROTEIN TONB"/>
    <property type="match status" value="1"/>
</dbReference>
<comment type="caution">
    <text evidence="3">The sequence shown here is derived from an EMBL/GenBank/DDBJ whole genome shotgun (WGS) entry which is preliminary data.</text>
</comment>
<dbReference type="SUPFAM" id="SSF74653">
    <property type="entry name" value="TolA/TonB C-terminal domain"/>
    <property type="match status" value="1"/>
</dbReference>
<accession>A0A2S6I3U6</accession>
<evidence type="ECO:0000259" key="2">
    <source>
        <dbReference type="PROSITE" id="PS52015"/>
    </source>
</evidence>
<dbReference type="InterPro" id="IPR051045">
    <property type="entry name" value="TonB-dependent_transducer"/>
</dbReference>
<evidence type="ECO:0000313" key="4">
    <source>
        <dbReference type="Proteomes" id="UP000237662"/>
    </source>
</evidence>
<gene>
    <name evidence="3" type="ORF">CLV84_2633</name>
</gene>
<name>A0A2S6I3U6_9BACT</name>
<dbReference type="AlphaFoldDB" id="A0A2S6I3U6"/>
<evidence type="ECO:0000256" key="1">
    <source>
        <dbReference type="SAM" id="SignalP"/>
    </source>
</evidence>
<dbReference type="PROSITE" id="PS52015">
    <property type="entry name" value="TONB_CTD"/>
    <property type="match status" value="1"/>
</dbReference>
<dbReference type="Gene3D" id="3.30.1150.10">
    <property type="match status" value="1"/>
</dbReference>
<feature type="domain" description="TonB C-terminal" evidence="2">
    <location>
        <begin position="57"/>
        <end position="156"/>
    </location>
</feature>
<dbReference type="Pfam" id="PF03544">
    <property type="entry name" value="TonB_C"/>
    <property type="match status" value="1"/>
</dbReference>
<dbReference type="InterPro" id="IPR037682">
    <property type="entry name" value="TonB_C"/>
</dbReference>
<sequence length="369" mass="41165">MKSLFSILFLLPLWCFGQDTTLTEAVDTTIYSFADAAPRFPSPCERYDTTDAAKAACAQQFLLDYIYKRALYPPEAQEQNISGTAVIAFIVEPNGMINRPEILRDPGGGIGMSALRSVVGMGRELLWRPAMKDSMPVRFRYILPIRFRLEEPKPYVVIGADTVYTDLTKQATFIGNDGNLADYFNETITYPDIQQDSCATGQIDMQLFVHPSGLVTVNDIIDYNDLGVAFTGKAIDAATASFNQWIPAEYQGRKVISAQDVTFNFVPTDPGCAYVVEDYNEALQLMQDAQLMLTDSTALSAALGKMDDAIERFPRDGRFRILRGQVRLDNQMLPGACEDLSLARSVSLVDWYDSLLPLICRVSEEQEEE</sequence>
<keyword evidence="4" id="KW-1185">Reference proteome</keyword>
<proteinExistence type="predicted"/>
<dbReference type="GO" id="GO:0055085">
    <property type="term" value="P:transmembrane transport"/>
    <property type="evidence" value="ECO:0007669"/>
    <property type="project" value="InterPro"/>
</dbReference>
<dbReference type="PANTHER" id="PTHR33446">
    <property type="entry name" value="PROTEIN TONB-RELATED"/>
    <property type="match status" value="1"/>
</dbReference>
<keyword evidence="1" id="KW-0732">Signal</keyword>
<dbReference type="GO" id="GO:0031992">
    <property type="term" value="F:energy transducer activity"/>
    <property type="evidence" value="ECO:0007669"/>
    <property type="project" value="TreeGrafter"/>
</dbReference>
<dbReference type="RefSeq" id="WP_104420218.1">
    <property type="nucleotide sequence ID" value="NZ_PTJC01000006.1"/>
</dbReference>
<reference evidence="3 4" key="1">
    <citation type="submission" date="2018-02" db="EMBL/GenBank/DDBJ databases">
        <title>Genomic Encyclopedia of Archaeal and Bacterial Type Strains, Phase II (KMG-II): from individual species to whole genera.</title>
        <authorList>
            <person name="Goeker M."/>
        </authorList>
    </citation>
    <scope>NUCLEOTIDE SEQUENCE [LARGE SCALE GENOMIC DNA]</scope>
    <source>
        <strain evidence="3 4">DSM 29526</strain>
    </source>
</reference>
<dbReference type="Proteomes" id="UP000237662">
    <property type="component" value="Unassembled WGS sequence"/>
</dbReference>
<organism evidence="3 4">
    <name type="scientific">Neolewinella xylanilytica</name>
    <dbReference type="NCBI Taxonomy" id="1514080"/>
    <lineage>
        <taxon>Bacteria</taxon>
        <taxon>Pseudomonadati</taxon>
        <taxon>Bacteroidota</taxon>
        <taxon>Saprospiria</taxon>
        <taxon>Saprospirales</taxon>
        <taxon>Lewinellaceae</taxon>
        <taxon>Neolewinella</taxon>
    </lineage>
</organism>
<feature type="signal peptide" evidence="1">
    <location>
        <begin position="1"/>
        <end position="17"/>
    </location>
</feature>